<keyword evidence="2" id="KW-1185">Reference proteome</keyword>
<evidence type="ECO:0000313" key="1">
    <source>
        <dbReference type="EMBL" id="PVD18993.1"/>
    </source>
</evidence>
<gene>
    <name evidence="1" type="ORF">C0Q70_21552</name>
</gene>
<protein>
    <submittedName>
        <fullName evidence="1">Uncharacterized protein</fullName>
    </submittedName>
</protein>
<sequence length="72" mass="7849">MSLADGTHQEAVNYGDCIEVAAWLSPLGDVSKQMAATFVGEDKADSHSHLVFTLVCTRSVLQGRERTGWRPT</sequence>
<accession>A0A2T7NCU5</accession>
<dbReference type="Proteomes" id="UP000245119">
    <property type="component" value="Linkage Group LG14"/>
</dbReference>
<comment type="caution">
    <text evidence="1">The sequence shown here is derived from an EMBL/GenBank/DDBJ whole genome shotgun (WGS) entry which is preliminary data.</text>
</comment>
<organism evidence="1 2">
    <name type="scientific">Pomacea canaliculata</name>
    <name type="common">Golden apple snail</name>
    <dbReference type="NCBI Taxonomy" id="400727"/>
    <lineage>
        <taxon>Eukaryota</taxon>
        <taxon>Metazoa</taxon>
        <taxon>Spiralia</taxon>
        <taxon>Lophotrochozoa</taxon>
        <taxon>Mollusca</taxon>
        <taxon>Gastropoda</taxon>
        <taxon>Caenogastropoda</taxon>
        <taxon>Architaenioglossa</taxon>
        <taxon>Ampullarioidea</taxon>
        <taxon>Ampullariidae</taxon>
        <taxon>Pomacea</taxon>
    </lineage>
</organism>
<dbReference type="EMBL" id="PZQS01000014">
    <property type="protein sequence ID" value="PVD18993.1"/>
    <property type="molecule type" value="Genomic_DNA"/>
</dbReference>
<name>A0A2T7NCU5_POMCA</name>
<reference evidence="1 2" key="1">
    <citation type="submission" date="2018-04" db="EMBL/GenBank/DDBJ databases">
        <title>The genome of golden apple snail Pomacea canaliculata provides insight into stress tolerance and invasive adaptation.</title>
        <authorList>
            <person name="Liu C."/>
            <person name="Liu B."/>
            <person name="Ren Y."/>
            <person name="Zhang Y."/>
            <person name="Wang H."/>
            <person name="Li S."/>
            <person name="Jiang F."/>
            <person name="Yin L."/>
            <person name="Zhang G."/>
            <person name="Qian W."/>
            <person name="Fan W."/>
        </authorList>
    </citation>
    <scope>NUCLEOTIDE SEQUENCE [LARGE SCALE GENOMIC DNA]</scope>
    <source>
        <strain evidence="1">SZHN2017</strain>
        <tissue evidence="1">Muscle</tissue>
    </source>
</reference>
<dbReference type="AlphaFoldDB" id="A0A2T7NCU5"/>
<evidence type="ECO:0000313" key="2">
    <source>
        <dbReference type="Proteomes" id="UP000245119"/>
    </source>
</evidence>
<proteinExistence type="predicted"/>